<feature type="domain" description="Beta-ketoacyl-[acyl-carrier-protein] synthase III N-terminal" evidence="11">
    <location>
        <begin position="106"/>
        <end position="183"/>
    </location>
</feature>
<dbReference type="GO" id="GO:0004315">
    <property type="term" value="F:3-oxoacyl-[acyl-carrier-protein] synthase activity"/>
    <property type="evidence" value="ECO:0007669"/>
    <property type="project" value="InterPro"/>
</dbReference>
<keyword evidence="9 12" id="KW-0012">Acyltransferase</keyword>
<protein>
    <submittedName>
        <fullName evidence="12">Beta-ketoacyl-ACP synthase III</fullName>
        <ecNumber evidence="12">2.3.1.180</ecNumber>
    </submittedName>
</protein>
<dbReference type="AlphaFoldDB" id="A0A3A9ZCL5"/>
<comment type="caution">
    <text evidence="12">The sequence shown here is derived from an EMBL/GenBank/DDBJ whole genome shotgun (WGS) entry which is preliminary data.</text>
</comment>
<comment type="pathway">
    <text evidence="1">Lipid metabolism.</text>
</comment>
<evidence type="ECO:0000256" key="1">
    <source>
        <dbReference type="ARBA" id="ARBA00005189"/>
    </source>
</evidence>
<dbReference type="InterPro" id="IPR016039">
    <property type="entry name" value="Thiolase-like"/>
</dbReference>
<keyword evidence="13" id="KW-1185">Reference proteome</keyword>
<name>A0A3A9ZCL5_9ACTN</name>
<evidence type="ECO:0000256" key="7">
    <source>
        <dbReference type="ARBA" id="ARBA00023098"/>
    </source>
</evidence>
<evidence type="ECO:0000313" key="13">
    <source>
        <dbReference type="Proteomes" id="UP000272474"/>
    </source>
</evidence>
<keyword evidence="3" id="KW-0963">Cytoplasm</keyword>
<dbReference type="InterPro" id="IPR013751">
    <property type="entry name" value="ACP_syn_III_N"/>
</dbReference>
<dbReference type="EMBL" id="RBAL01000002">
    <property type="protein sequence ID" value="RKN45998.1"/>
    <property type="molecule type" value="Genomic_DNA"/>
</dbReference>
<evidence type="ECO:0000259" key="11">
    <source>
        <dbReference type="Pfam" id="PF08545"/>
    </source>
</evidence>
<dbReference type="NCBIfam" id="NF006829">
    <property type="entry name" value="PRK09352.1"/>
    <property type="match status" value="1"/>
</dbReference>
<evidence type="ECO:0000313" key="12">
    <source>
        <dbReference type="EMBL" id="RKN45998.1"/>
    </source>
</evidence>
<evidence type="ECO:0000256" key="9">
    <source>
        <dbReference type="ARBA" id="ARBA00023315"/>
    </source>
</evidence>
<dbReference type="GO" id="GO:0006633">
    <property type="term" value="P:fatty acid biosynthetic process"/>
    <property type="evidence" value="ECO:0007669"/>
    <property type="project" value="UniProtKB-KW"/>
</dbReference>
<dbReference type="PANTHER" id="PTHR34069:SF2">
    <property type="entry name" value="BETA-KETOACYL-[ACYL-CARRIER-PROTEIN] SYNTHASE III"/>
    <property type="match status" value="1"/>
</dbReference>
<dbReference type="Pfam" id="PF08545">
    <property type="entry name" value="ACP_syn_III"/>
    <property type="match status" value="1"/>
</dbReference>
<dbReference type="InterPro" id="IPR013747">
    <property type="entry name" value="ACP_syn_III_C"/>
</dbReference>
<feature type="domain" description="Beta-ketoacyl-[acyl-carrier-protein] synthase III C-terminal" evidence="10">
    <location>
        <begin position="227"/>
        <end position="315"/>
    </location>
</feature>
<keyword evidence="7" id="KW-0443">Lipid metabolism</keyword>
<dbReference type="Proteomes" id="UP000272474">
    <property type="component" value="Unassembled WGS sequence"/>
</dbReference>
<dbReference type="GO" id="GO:0033818">
    <property type="term" value="F:beta-ketoacyl-acyl-carrier-protein synthase III activity"/>
    <property type="evidence" value="ECO:0007669"/>
    <property type="project" value="UniProtKB-EC"/>
</dbReference>
<evidence type="ECO:0000256" key="4">
    <source>
        <dbReference type="ARBA" id="ARBA00022516"/>
    </source>
</evidence>
<dbReference type="OrthoDB" id="9815506at2"/>
<dbReference type="Gene3D" id="3.40.47.10">
    <property type="match status" value="1"/>
</dbReference>
<evidence type="ECO:0000256" key="6">
    <source>
        <dbReference type="ARBA" id="ARBA00022832"/>
    </source>
</evidence>
<evidence type="ECO:0000256" key="8">
    <source>
        <dbReference type="ARBA" id="ARBA00023160"/>
    </source>
</evidence>
<comment type="similarity">
    <text evidence="2">Belongs to the thiolase-like superfamily. FabH family.</text>
</comment>
<dbReference type="InterPro" id="IPR004655">
    <property type="entry name" value="FabH"/>
</dbReference>
<organism evidence="12 13">
    <name type="scientific">Streptomyces hoynatensis</name>
    <dbReference type="NCBI Taxonomy" id="1141874"/>
    <lineage>
        <taxon>Bacteria</taxon>
        <taxon>Bacillati</taxon>
        <taxon>Actinomycetota</taxon>
        <taxon>Actinomycetes</taxon>
        <taxon>Kitasatosporales</taxon>
        <taxon>Streptomycetaceae</taxon>
        <taxon>Streptomyces</taxon>
    </lineage>
</organism>
<gene>
    <name evidence="12" type="primary">fabH</name>
    <name evidence="12" type="ORF">D7294_05400</name>
</gene>
<evidence type="ECO:0000259" key="10">
    <source>
        <dbReference type="Pfam" id="PF08541"/>
    </source>
</evidence>
<sequence length="317" mass="32347">MGSTIRAAAHHLPARVLANEELAARLSTSDAWIRSRVGPATRHLADPDETVAGMASAAAGKALAHSGLAPEEIDLVVVATSTTAERMPSTAARVAQELRVPTAAAFDVNAACSGFSHALAIADHALSAGAARHALVVGADKMSDFLDWEDRTSCVIFGDGAGAVVVSAAAAPAPGIGPVAWGSRPDLGDAVTIGPAPGRARPLFTQQGQSVYRWATTALASVARRACHNAGVAPGELAAFVPHQANLRIIESLARQLDAPGAYIARDIVDCGNTNAASIPIALSRLVERRAVPGDSAVLLLGFGAGLSFSAQVVRCP</sequence>
<keyword evidence="4" id="KW-0444">Lipid biosynthesis</keyword>
<keyword evidence="5 12" id="KW-0808">Transferase</keyword>
<reference evidence="12 13" key="1">
    <citation type="journal article" date="2014" name="Int. J. Syst. Evol. Microbiol.">
        <title>Streptomyces hoynatensis sp. nov., isolated from deep marine sediment.</title>
        <authorList>
            <person name="Veyisoglu A."/>
            <person name="Sahin N."/>
        </authorList>
    </citation>
    <scope>NUCLEOTIDE SEQUENCE [LARGE SCALE GENOMIC DNA]</scope>
    <source>
        <strain evidence="12 13">KCTC 29097</strain>
    </source>
</reference>
<proteinExistence type="inferred from homology"/>
<keyword evidence="8" id="KW-0275">Fatty acid biosynthesis</keyword>
<evidence type="ECO:0000256" key="2">
    <source>
        <dbReference type="ARBA" id="ARBA00008642"/>
    </source>
</evidence>
<keyword evidence="6" id="KW-0276">Fatty acid metabolism</keyword>
<dbReference type="Pfam" id="PF08541">
    <property type="entry name" value="ACP_syn_III_C"/>
    <property type="match status" value="1"/>
</dbReference>
<dbReference type="NCBIfam" id="TIGR00747">
    <property type="entry name" value="fabH"/>
    <property type="match status" value="1"/>
</dbReference>
<dbReference type="PANTHER" id="PTHR34069">
    <property type="entry name" value="3-OXOACYL-[ACYL-CARRIER-PROTEIN] SYNTHASE 3"/>
    <property type="match status" value="1"/>
</dbReference>
<dbReference type="CDD" id="cd00830">
    <property type="entry name" value="KAS_III"/>
    <property type="match status" value="1"/>
</dbReference>
<dbReference type="SUPFAM" id="SSF53901">
    <property type="entry name" value="Thiolase-like"/>
    <property type="match status" value="1"/>
</dbReference>
<dbReference type="GO" id="GO:0044550">
    <property type="term" value="P:secondary metabolite biosynthetic process"/>
    <property type="evidence" value="ECO:0007669"/>
    <property type="project" value="TreeGrafter"/>
</dbReference>
<evidence type="ECO:0000256" key="5">
    <source>
        <dbReference type="ARBA" id="ARBA00022679"/>
    </source>
</evidence>
<dbReference type="EC" id="2.3.1.180" evidence="12"/>
<accession>A0A3A9ZCL5</accession>
<evidence type="ECO:0000256" key="3">
    <source>
        <dbReference type="ARBA" id="ARBA00022490"/>
    </source>
</evidence>